<gene>
    <name evidence="1" type="ORF">B0G62_115106</name>
</gene>
<organism evidence="1 2">
    <name type="scientific">Paraburkholderia eburnea</name>
    <dbReference type="NCBI Taxonomy" id="1189126"/>
    <lineage>
        <taxon>Bacteria</taxon>
        <taxon>Pseudomonadati</taxon>
        <taxon>Pseudomonadota</taxon>
        <taxon>Betaproteobacteria</taxon>
        <taxon>Burkholderiales</taxon>
        <taxon>Burkholderiaceae</taxon>
        <taxon>Paraburkholderia</taxon>
    </lineage>
</organism>
<dbReference type="OrthoDB" id="9104104at2"/>
<evidence type="ECO:0000313" key="1">
    <source>
        <dbReference type="EMBL" id="POR48223.1"/>
    </source>
</evidence>
<sequence>MNDLKAFNQFHDWYLDTIHVTKESETLMLCLYLQERRASVLFVGINRCAVQDFSLQNIVYRIEVLTHGTSHYEKAQQILAKTQRWADNQPGNIARLFSTCGAEIVVEFDSIEIALE</sequence>
<protein>
    <recommendedName>
        <fullName evidence="3">Immunity protein 50 of polymorphic toxin system</fullName>
    </recommendedName>
</protein>
<reference evidence="1 2" key="1">
    <citation type="submission" date="2018-01" db="EMBL/GenBank/DDBJ databases">
        <title>Genomic Encyclopedia of Type Strains, Phase III (KMG-III): the genomes of soil and plant-associated and newly described type strains.</title>
        <authorList>
            <person name="Whitman W."/>
        </authorList>
    </citation>
    <scope>NUCLEOTIDE SEQUENCE [LARGE SCALE GENOMIC DNA]</scope>
    <source>
        <strain evidence="1 2">JCM 18070</strain>
    </source>
</reference>
<evidence type="ECO:0000313" key="2">
    <source>
        <dbReference type="Proteomes" id="UP000237381"/>
    </source>
</evidence>
<accession>A0A2S4M0I0</accession>
<dbReference type="Proteomes" id="UP000237381">
    <property type="component" value="Unassembled WGS sequence"/>
</dbReference>
<dbReference type="RefSeq" id="WP_103706506.1">
    <property type="nucleotide sequence ID" value="NZ_PQGA01000015.1"/>
</dbReference>
<proteinExistence type="predicted"/>
<dbReference type="AlphaFoldDB" id="A0A2S4M0I0"/>
<keyword evidence="2" id="KW-1185">Reference proteome</keyword>
<dbReference type="EMBL" id="PQGA01000015">
    <property type="protein sequence ID" value="POR48223.1"/>
    <property type="molecule type" value="Genomic_DNA"/>
</dbReference>
<evidence type="ECO:0008006" key="3">
    <source>
        <dbReference type="Google" id="ProtNLM"/>
    </source>
</evidence>
<name>A0A2S4M0I0_9BURK</name>
<comment type="caution">
    <text evidence="1">The sequence shown here is derived from an EMBL/GenBank/DDBJ whole genome shotgun (WGS) entry which is preliminary data.</text>
</comment>